<protein>
    <submittedName>
        <fullName evidence="4">Maltose ABC transporter substrate-binding protein</fullName>
    </submittedName>
</protein>
<organism evidence="4 5">
    <name type="scientific">Skermanella aerolata</name>
    <dbReference type="NCBI Taxonomy" id="393310"/>
    <lineage>
        <taxon>Bacteria</taxon>
        <taxon>Pseudomonadati</taxon>
        <taxon>Pseudomonadota</taxon>
        <taxon>Alphaproteobacteria</taxon>
        <taxon>Rhodospirillales</taxon>
        <taxon>Azospirillaceae</taxon>
        <taxon>Skermanella</taxon>
    </lineage>
</organism>
<dbReference type="CDD" id="cd13585">
    <property type="entry name" value="PBP2_TMBP_like"/>
    <property type="match status" value="1"/>
</dbReference>
<accession>A0A512DYL9</accession>
<dbReference type="SUPFAM" id="SSF53850">
    <property type="entry name" value="Periplasmic binding protein-like II"/>
    <property type="match status" value="1"/>
</dbReference>
<dbReference type="Pfam" id="PF01547">
    <property type="entry name" value="SBP_bac_1"/>
    <property type="match status" value="1"/>
</dbReference>
<dbReference type="Gene3D" id="3.40.190.10">
    <property type="entry name" value="Periplasmic binding protein-like II"/>
    <property type="match status" value="2"/>
</dbReference>
<comment type="similarity">
    <text evidence="2">Belongs to the bacterial solute-binding protein 1 family.</text>
</comment>
<dbReference type="OrthoDB" id="9804061at2"/>
<evidence type="ECO:0000256" key="2">
    <source>
        <dbReference type="ARBA" id="ARBA00008520"/>
    </source>
</evidence>
<name>A0A512DYL9_9PROT</name>
<dbReference type="PANTHER" id="PTHR43649:SF12">
    <property type="entry name" value="DIACETYLCHITOBIOSE BINDING PROTEIN DASA"/>
    <property type="match status" value="1"/>
</dbReference>
<evidence type="ECO:0000313" key="4">
    <source>
        <dbReference type="EMBL" id="GEO41578.1"/>
    </source>
</evidence>
<dbReference type="EMBL" id="BJYZ01000029">
    <property type="protein sequence ID" value="GEO41578.1"/>
    <property type="molecule type" value="Genomic_DNA"/>
</dbReference>
<comment type="subcellular location">
    <subcellularLocation>
        <location evidence="1">Periplasm</location>
    </subcellularLocation>
</comment>
<dbReference type="PANTHER" id="PTHR43649">
    <property type="entry name" value="ARABINOSE-BINDING PROTEIN-RELATED"/>
    <property type="match status" value="1"/>
</dbReference>
<dbReference type="RefSeq" id="WP_044432798.1">
    <property type="nucleotide sequence ID" value="NZ_BJYZ01000029.1"/>
</dbReference>
<evidence type="ECO:0000313" key="5">
    <source>
        <dbReference type="Proteomes" id="UP000321523"/>
    </source>
</evidence>
<comment type="caution">
    <text evidence="4">The sequence shown here is derived from an EMBL/GenBank/DDBJ whole genome shotgun (WGS) entry which is preliminary data.</text>
</comment>
<dbReference type="GO" id="GO:0042597">
    <property type="term" value="C:periplasmic space"/>
    <property type="evidence" value="ECO:0007669"/>
    <property type="project" value="UniProtKB-SubCell"/>
</dbReference>
<sequence length="440" mass="48611">MIKKTHFLGLLTATILAGTTAVQAQTRLTIATVNNGDMIVMQKLSSKFEQANPDIKLDWVVLEENVLRQRVTTDIATKGGQYDVLTIGTYEVPIWAMQGWIKKFDNLPAAYDVNDVLKPVREGLSYNNELYALPFYAESSMTYYRKDLVQKAGMTMPDQPTYQQIKDLAAKIHDPANQVYGICLRGKPGWGENMAFISTMVNTFGGQWFDQNWNTKIDSPEWKEAITLYIDLLKNYGPPGASSNGFNENLAMFSNGQCGMWIDSTVASGMLYNPATSKVADKLGFAQAPIASWPKGSNWLWSWALAVPESSKKEDAAKKFVTWATSKEYIQLVGETEGWVSAPPGTRQSTYENKQYLDAAPFAKFVETAIETADPVNTTKNPKAYVGVQFAGIPEFQAIGTQTGQTMAAALTGQMKLDQALKTAQSAAERAMKQAGYPKK</sequence>
<dbReference type="Proteomes" id="UP000321523">
    <property type="component" value="Unassembled WGS sequence"/>
</dbReference>
<evidence type="ECO:0000256" key="3">
    <source>
        <dbReference type="SAM" id="SignalP"/>
    </source>
</evidence>
<keyword evidence="3" id="KW-0732">Signal</keyword>
<evidence type="ECO:0000256" key="1">
    <source>
        <dbReference type="ARBA" id="ARBA00004418"/>
    </source>
</evidence>
<keyword evidence="5" id="KW-1185">Reference proteome</keyword>
<dbReference type="InterPro" id="IPR050490">
    <property type="entry name" value="Bact_solute-bd_prot1"/>
</dbReference>
<feature type="signal peptide" evidence="3">
    <location>
        <begin position="1"/>
        <end position="24"/>
    </location>
</feature>
<reference evidence="4 5" key="1">
    <citation type="submission" date="2019-07" db="EMBL/GenBank/DDBJ databases">
        <title>Whole genome shotgun sequence of Skermanella aerolata NBRC 106429.</title>
        <authorList>
            <person name="Hosoyama A."/>
            <person name="Uohara A."/>
            <person name="Ohji S."/>
            <person name="Ichikawa N."/>
        </authorList>
    </citation>
    <scope>NUCLEOTIDE SEQUENCE [LARGE SCALE GENOMIC DNA]</scope>
    <source>
        <strain evidence="4 5">NBRC 106429</strain>
    </source>
</reference>
<dbReference type="InterPro" id="IPR006059">
    <property type="entry name" value="SBP"/>
</dbReference>
<feature type="chain" id="PRO_5022095457" evidence="3">
    <location>
        <begin position="25"/>
        <end position="440"/>
    </location>
</feature>
<proteinExistence type="inferred from homology"/>
<dbReference type="AlphaFoldDB" id="A0A512DYL9"/>
<gene>
    <name evidence="4" type="ORF">SAE02_57260</name>
</gene>